<protein>
    <submittedName>
        <fullName evidence="2">Uncharacterized protein</fullName>
    </submittedName>
</protein>
<comment type="caution">
    <text evidence="2">The sequence shown here is derived from an EMBL/GenBank/DDBJ whole genome shotgun (WGS) entry which is preliminary data.</text>
</comment>
<reference evidence="2 3" key="1">
    <citation type="submission" date="2024-09" db="EMBL/GenBank/DDBJ databases">
        <title>Chromosome-scale assembly of Riccia fluitans.</title>
        <authorList>
            <person name="Paukszto L."/>
            <person name="Sawicki J."/>
            <person name="Karawczyk K."/>
            <person name="Piernik-Szablinska J."/>
            <person name="Szczecinska M."/>
            <person name="Mazdziarz M."/>
        </authorList>
    </citation>
    <scope>NUCLEOTIDE SEQUENCE [LARGE SCALE GENOMIC DNA]</scope>
    <source>
        <strain evidence="2">Rf_01</strain>
        <tissue evidence="2">Aerial parts of the thallus</tissue>
    </source>
</reference>
<organism evidence="2 3">
    <name type="scientific">Riccia fluitans</name>
    <dbReference type="NCBI Taxonomy" id="41844"/>
    <lineage>
        <taxon>Eukaryota</taxon>
        <taxon>Viridiplantae</taxon>
        <taxon>Streptophyta</taxon>
        <taxon>Embryophyta</taxon>
        <taxon>Marchantiophyta</taxon>
        <taxon>Marchantiopsida</taxon>
        <taxon>Marchantiidae</taxon>
        <taxon>Marchantiales</taxon>
        <taxon>Ricciaceae</taxon>
        <taxon>Riccia</taxon>
    </lineage>
</organism>
<evidence type="ECO:0000256" key="1">
    <source>
        <dbReference type="SAM" id="MobiDB-lite"/>
    </source>
</evidence>
<accession>A0ABD1YP33</accession>
<dbReference type="AlphaFoldDB" id="A0ABD1YP33"/>
<keyword evidence="3" id="KW-1185">Reference proteome</keyword>
<evidence type="ECO:0000313" key="2">
    <source>
        <dbReference type="EMBL" id="KAL2632538.1"/>
    </source>
</evidence>
<proteinExistence type="predicted"/>
<feature type="region of interest" description="Disordered" evidence="1">
    <location>
        <begin position="63"/>
        <end position="90"/>
    </location>
</feature>
<evidence type="ECO:0000313" key="3">
    <source>
        <dbReference type="Proteomes" id="UP001605036"/>
    </source>
</evidence>
<feature type="compositionally biased region" description="Basic and acidic residues" evidence="1">
    <location>
        <begin position="73"/>
        <end position="90"/>
    </location>
</feature>
<dbReference type="Proteomes" id="UP001605036">
    <property type="component" value="Unassembled WGS sequence"/>
</dbReference>
<dbReference type="EMBL" id="JBHFFA010000003">
    <property type="protein sequence ID" value="KAL2632538.1"/>
    <property type="molecule type" value="Genomic_DNA"/>
</dbReference>
<name>A0ABD1YP33_9MARC</name>
<gene>
    <name evidence="2" type="ORF">R1flu_004017</name>
</gene>
<sequence length="90" mass="10572">MQCWRGCPSFNRLPHTGTWKLAQIQEKGDETFVFPSPFEEKKQRRADVEVSQHAKKEQWELRKEDFPPLTHGDGCKARRSDAMHMERSSV</sequence>